<dbReference type="KEGG" id="tet:TTHERM_00823950"/>
<sequence length="306" mass="36901">MEYKVPSTKYFYNSAQKLLNYPQQNIHELGQLLIIYQQFCFDIYENLQLLQSFPNLEQFFNQQMQDLLMAKQHYLDNFKQDEFVYLMQMVNNIKTMEFEVQSIYVSEPFLILLGTNLEQYQRFVHRYGLNEFADSNTQINFIVRQLKQMLRTQGNYTQENKILQDFDENNYVEVNLYTFDGIKVQAKAEIQVIYPQQQNQQCQKFNLNSHMLIAVKTEIEPTSLKQILEIRQNQQNSSLQIQDNLYVNEIDFCFDYSVQVEVFQEMAKMYNIFSNKEKRSSYRHINPEEKDQIKHYNPVCTNLKYY</sequence>
<evidence type="ECO:0000313" key="1">
    <source>
        <dbReference type="EMBL" id="EAR83832.2"/>
    </source>
</evidence>
<dbReference type="AlphaFoldDB" id="I7MFE3"/>
<name>I7MFE3_TETTS</name>
<dbReference type="Proteomes" id="UP000009168">
    <property type="component" value="Unassembled WGS sequence"/>
</dbReference>
<keyword evidence="2" id="KW-1185">Reference proteome</keyword>
<gene>
    <name evidence="1" type="ORF">TTHERM_00823950</name>
</gene>
<dbReference type="InParanoid" id="I7MFE3"/>
<dbReference type="GeneID" id="7842729"/>
<dbReference type="RefSeq" id="XP_001031495.2">
    <property type="nucleotide sequence ID" value="XM_001031495.2"/>
</dbReference>
<proteinExistence type="predicted"/>
<dbReference type="EMBL" id="GG662466">
    <property type="protein sequence ID" value="EAR83832.2"/>
    <property type="molecule type" value="Genomic_DNA"/>
</dbReference>
<evidence type="ECO:0000313" key="2">
    <source>
        <dbReference type="Proteomes" id="UP000009168"/>
    </source>
</evidence>
<accession>I7MFE3</accession>
<protein>
    <submittedName>
        <fullName evidence="1">Uncharacterized protein</fullName>
    </submittedName>
</protein>
<organism evidence="1 2">
    <name type="scientific">Tetrahymena thermophila (strain SB210)</name>
    <dbReference type="NCBI Taxonomy" id="312017"/>
    <lineage>
        <taxon>Eukaryota</taxon>
        <taxon>Sar</taxon>
        <taxon>Alveolata</taxon>
        <taxon>Ciliophora</taxon>
        <taxon>Intramacronucleata</taxon>
        <taxon>Oligohymenophorea</taxon>
        <taxon>Hymenostomatida</taxon>
        <taxon>Tetrahymenina</taxon>
        <taxon>Tetrahymenidae</taxon>
        <taxon>Tetrahymena</taxon>
    </lineage>
</organism>
<reference evidence="2" key="1">
    <citation type="journal article" date="2006" name="PLoS Biol.">
        <title>Macronuclear genome sequence of the ciliate Tetrahymena thermophila, a model eukaryote.</title>
        <authorList>
            <person name="Eisen J.A."/>
            <person name="Coyne R.S."/>
            <person name="Wu M."/>
            <person name="Wu D."/>
            <person name="Thiagarajan M."/>
            <person name="Wortman J.R."/>
            <person name="Badger J.H."/>
            <person name="Ren Q."/>
            <person name="Amedeo P."/>
            <person name="Jones K.M."/>
            <person name="Tallon L.J."/>
            <person name="Delcher A.L."/>
            <person name="Salzberg S.L."/>
            <person name="Silva J.C."/>
            <person name="Haas B.J."/>
            <person name="Majoros W.H."/>
            <person name="Farzad M."/>
            <person name="Carlton J.M."/>
            <person name="Smith R.K. Jr."/>
            <person name="Garg J."/>
            <person name="Pearlman R.E."/>
            <person name="Karrer K.M."/>
            <person name="Sun L."/>
            <person name="Manning G."/>
            <person name="Elde N.C."/>
            <person name="Turkewitz A.P."/>
            <person name="Asai D.J."/>
            <person name="Wilkes D.E."/>
            <person name="Wang Y."/>
            <person name="Cai H."/>
            <person name="Collins K."/>
            <person name="Stewart B.A."/>
            <person name="Lee S.R."/>
            <person name="Wilamowska K."/>
            <person name="Weinberg Z."/>
            <person name="Ruzzo W.L."/>
            <person name="Wloga D."/>
            <person name="Gaertig J."/>
            <person name="Frankel J."/>
            <person name="Tsao C.-C."/>
            <person name="Gorovsky M.A."/>
            <person name="Keeling P.J."/>
            <person name="Waller R.F."/>
            <person name="Patron N.J."/>
            <person name="Cherry J.M."/>
            <person name="Stover N.A."/>
            <person name="Krieger C.J."/>
            <person name="del Toro C."/>
            <person name="Ryder H.F."/>
            <person name="Williamson S.C."/>
            <person name="Barbeau R.A."/>
            <person name="Hamilton E.P."/>
            <person name="Orias E."/>
        </authorList>
    </citation>
    <scope>NUCLEOTIDE SEQUENCE [LARGE SCALE GENOMIC DNA]</scope>
    <source>
        <strain evidence="2">SB210</strain>
    </source>
</reference>